<gene>
    <name evidence="1" type="ORF">LCGC14_1802640</name>
</gene>
<sequence>LTLLNLIPRENNFSTLRIIRKFTKDVGISDEEYKKFEIKSEEEGKISWNPEKANKEKEFEIGEVANQLIISALEKLDSDKKLEQVHYTLYEKFVENSKESK</sequence>
<reference evidence="1" key="1">
    <citation type="journal article" date="2015" name="Nature">
        <title>Complex archaea that bridge the gap between prokaryotes and eukaryotes.</title>
        <authorList>
            <person name="Spang A."/>
            <person name="Saw J.H."/>
            <person name="Jorgensen S.L."/>
            <person name="Zaremba-Niedzwiedzka K."/>
            <person name="Martijn J."/>
            <person name="Lind A.E."/>
            <person name="van Eijk R."/>
            <person name="Schleper C."/>
            <person name="Guy L."/>
            <person name="Ettema T.J."/>
        </authorList>
    </citation>
    <scope>NUCLEOTIDE SEQUENCE</scope>
</reference>
<dbReference type="AlphaFoldDB" id="A0A0F9JNS3"/>
<accession>A0A0F9JNS3</accession>
<proteinExistence type="predicted"/>
<evidence type="ECO:0000313" key="1">
    <source>
        <dbReference type="EMBL" id="KKM00613.1"/>
    </source>
</evidence>
<name>A0A0F9JNS3_9ZZZZ</name>
<organism evidence="1">
    <name type="scientific">marine sediment metagenome</name>
    <dbReference type="NCBI Taxonomy" id="412755"/>
    <lineage>
        <taxon>unclassified sequences</taxon>
        <taxon>metagenomes</taxon>
        <taxon>ecological metagenomes</taxon>
    </lineage>
</organism>
<comment type="caution">
    <text evidence="1">The sequence shown here is derived from an EMBL/GenBank/DDBJ whole genome shotgun (WGS) entry which is preliminary data.</text>
</comment>
<protein>
    <submittedName>
        <fullName evidence="1">Uncharacterized protein</fullName>
    </submittedName>
</protein>
<dbReference type="EMBL" id="LAZR01017394">
    <property type="protein sequence ID" value="KKM00613.1"/>
    <property type="molecule type" value="Genomic_DNA"/>
</dbReference>
<feature type="non-terminal residue" evidence="1">
    <location>
        <position position="1"/>
    </location>
</feature>